<feature type="compositionally biased region" description="Low complexity" evidence="1">
    <location>
        <begin position="238"/>
        <end position="250"/>
    </location>
</feature>
<comment type="caution">
    <text evidence="2">The sequence shown here is derived from an EMBL/GenBank/DDBJ whole genome shotgun (WGS) entry which is preliminary data.</text>
</comment>
<dbReference type="Proteomes" id="UP001150925">
    <property type="component" value="Unassembled WGS sequence"/>
</dbReference>
<proteinExistence type="predicted"/>
<dbReference type="EMBL" id="JANBPY010000936">
    <property type="protein sequence ID" value="KAJ1962638.1"/>
    <property type="molecule type" value="Genomic_DNA"/>
</dbReference>
<feature type="compositionally biased region" description="Polar residues" evidence="1">
    <location>
        <begin position="155"/>
        <end position="172"/>
    </location>
</feature>
<feature type="compositionally biased region" description="Basic and acidic residues" evidence="1">
    <location>
        <begin position="251"/>
        <end position="269"/>
    </location>
</feature>
<feature type="compositionally biased region" description="Basic and acidic residues" evidence="1">
    <location>
        <begin position="203"/>
        <end position="217"/>
    </location>
</feature>
<gene>
    <name evidence="2" type="ORF">IWQ62_003465</name>
</gene>
<evidence type="ECO:0000256" key="1">
    <source>
        <dbReference type="SAM" id="MobiDB-lite"/>
    </source>
</evidence>
<feature type="region of interest" description="Disordered" evidence="1">
    <location>
        <begin position="1"/>
        <end position="290"/>
    </location>
</feature>
<reference evidence="2" key="1">
    <citation type="submission" date="2022-07" db="EMBL/GenBank/DDBJ databases">
        <title>Phylogenomic reconstructions and comparative analyses of Kickxellomycotina fungi.</title>
        <authorList>
            <person name="Reynolds N.K."/>
            <person name="Stajich J.E."/>
            <person name="Barry K."/>
            <person name="Grigoriev I.V."/>
            <person name="Crous P."/>
            <person name="Smith M.E."/>
        </authorList>
    </citation>
    <scope>NUCLEOTIDE SEQUENCE</scope>
    <source>
        <strain evidence="2">RSA 1196</strain>
    </source>
</reference>
<keyword evidence="3" id="KW-1185">Reference proteome</keyword>
<evidence type="ECO:0000313" key="3">
    <source>
        <dbReference type="Proteomes" id="UP001150925"/>
    </source>
</evidence>
<feature type="compositionally biased region" description="Basic residues" evidence="1">
    <location>
        <begin position="16"/>
        <end position="26"/>
    </location>
</feature>
<accession>A0A9W8E2W3</accession>
<name>A0A9W8E2W3_9FUNG</name>
<sequence>MAADATTKPGGMGPVKLKKKASKVKRTKENGQEESGSSNSSGTASPHGEQADPAVHLQSTTSFPDLSVSADKTHPAQDIVPPVTCDHAAQETTDFPKPFAEVVTEGNPPAPVAPITPSGSATTEGNLPVPVASKPPSDSAATEGNLPIPAPPKTPSDSAQSNIPVTNPSVSVNDPKEFPPVQIKQGLEHPADLPPVPVEPTVEFEKSFADVAKDEPHTPTLAPALKEELPTSRNLAASKSDQVVSSQEQSQTKDEHISSETKEEPREPRPTPVDTPFQKPVPAPSEADFPSVTSSSCCAHAVVRRGWILGIVGGIVAVLLRHRNPSAARSAGTVGICITSLYGLRWVYNKLTHRS</sequence>
<protein>
    <submittedName>
        <fullName evidence="2">Uncharacterized protein</fullName>
    </submittedName>
</protein>
<dbReference type="AlphaFoldDB" id="A0A9W8E2W3"/>
<dbReference type="OrthoDB" id="5659763at2759"/>
<organism evidence="2 3">
    <name type="scientific">Dispira parvispora</name>
    <dbReference type="NCBI Taxonomy" id="1520584"/>
    <lineage>
        <taxon>Eukaryota</taxon>
        <taxon>Fungi</taxon>
        <taxon>Fungi incertae sedis</taxon>
        <taxon>Zoopagomycota</taxon>
        <taxon>Kickxellomycotina</taxon>
        <taxon>Dimargaritomycetes</taxon>
        <taxon>Dimargaritales</taxon>
        <taxon>Dimargaritaceae</taxon>
        <taxon>Dispira</taxon>
    </lineage>
</organism>
<evidence type="ECO:0000313" key="2">
    <source>
        <dbReference type="EMBL" id="KAJ1962638.1"/>
    </source>
</evidence>
<feature type="compositionally biased region" description="Low complexity" evidence="1">
    <location>
        <begin position="33"/>
        <end position="42"/>
    </location>
</feature>